<evidence type="ECO:0000313" key="2">
    <source>
        <dbReference type="Proteomes" id="UP000005481"/>
    </source>
</evidence>
<dbReference type="Pfam" id="PF09618">
    <property type="entry name" value="Cas_Csy4"/>
    <property type="match status" value="1"/>
</dbReference>
<dbReference type="eggNOG" id="ENOG5032RVU">
    <property type="taxonomic scope" value="Bacteria"/>
</dbReference>
<dbReference type="GO" id="GO:0004519">
    <property type="term" value="F:endonuclease activity"/>
    <property type="evidence" value="ECO:0007669"/>
    <property type="project" value="UniProtKB-KW"/>
</dbReference>
<dbReference type="Proteomes" id="UP000005481">
    <property type="component" value="Unassembled WGS sequence"/>
</dbReference>
<comment type="caution">
    <text evidence="1">The sequence shown here is derived from an EMBL/GenBank/DDBJ whole genome shotgun (WGS) entry which is preliminary data.</text>
</comment>
<dbReference type="RefSeq" id="WP_006790334.1">
    <property type="nucleotide sequence ID" value="NZ_JH417599.1"/>
</dbReference>
<reference evidence="1 2" key="1">
    <citation type="submission" date="2011-08" db="EMBL/GenBank/DDBJ databases">
        <authorList>
            <person name="Weinstock G."/>
            <person name="Sodergren E."/>
            <person name="Clifton S."/>
            <person name="Fulton L."/>
            <person name="Fulton B."/>
            <person name="Courtney L."/>
            <person name="Fronick C."/>
            <person name="Harrison M."/>
            <person name="Strong C."/>
            <person name="Farmer C."/>
            <person name="Delahaunty K."/>
            <person name="Markovic C."/>
            <person name="Hall O."/>
            <person name="Minx P."/>
            <person name="Tomlinson C."/>
            <person name="Mitreva M."/>
            <person name="Hou S."/>
            <person name="Chen J."/>
            <person name="Wollam A."/>
            <person name="Pepin K.H."/>
            <person name="Johnson M."/>
            <person name="Bhonagiri V."/>
            <person name="Zhang X."/>
            <person name="Suruliraj S."/>
            <person name="Warren W."/>
            <person name="Chinwalla A."/>
            <person name="Mardis E.R."/>
            <person name="Wilson R.K."/>
        </authorList>
    </citation>
    <scope>NUCLEOTIDE SEQUENCE [LARGE SCALE GENOMIC DNA]</scope>
    <source>
        <strain evidence="1 2">F0357</strain>
    </source>
</reference>
<organism evidence="1 2">
    <name type="scientific">Anaeroglobus geminatus F0357</name>
    <dbReference type="NCBI Taxonomy" id="861450"/>
    <lineage>
        <taxon>Bacteria</taxon>
        <taxon>Bacillati</taxon>
        <taxon>Bacillota</taxon>
        <taxon>Negativicutes</taxon>
        <taxon>Veillonellales</taxon>
        <taxon>Veillonellaceae</taxon>
        <taxon>Anaeroglobus</taxon>
    </lineage>
</organism>
<keyword evidence="1" id="KW-0255">Endonuclease</keyword>
<dbReference type="Gene3D" id="3.30.70.2540">
    <property type="entry name" value="CRISPR-associated endoribonuclease Cas6/Csy4"/>
    <property type="match status" value="1"/>
</dbReference>
<keyword evidence="1" id="KW-0540">Nuclease</keyword>
<dbReference type="GO" id="GO:0043571">
    <property type="term" value="P:maintenance of CRISPR repeat elements"/>
    <property type="evidence" value="ECO:0007669"/>
    <property type="project" value="InterPro"/>
</dbReference>
<dbReference type="STRING" id="861450.HMPREF0080_01359"/>
<proteinExistence type="predicted"/>
<keyword evidence="2" id="KW-1185">Reference proteome</keyword>
<dbReference type="EMBL" id="AGCJ01000057">
    <property type="protein sequence ID" value="EHM40145.1"/>
    <property type="molecule type" value="Genomic_DNA"/>
</dbReference>
<accession>G9YI74</accession>
<dbReference type="CDD" id="cd09739">
    <property type="entry name" value="Cas6_I-F"/>
    <property type="match status" value="1"/>
</dbReference>
<protein>
    <submittedName>
        <fullName evidence="1">CRISPR-derived RNA endonuclease Csy4</fullName>
    </submittedName>
</protein>
<dbReference type="HOGENOM" id="CLU_108958_0_1_9"/>
<name>G9YI74_9FIRM</name>
<dbReference type="NCBIfam" id="TIGR02563">
    <property type="entry name" value="cas_Csy4"/>
    <property type="match status" value="1"/>
</dbReference>
<gene>
    <name evidence="1" type="ORF">HMPREF0080_01359</name>
</gene>
<dbReference type="InterPro" id="IPR013396">
    <property type="entry name" value="CRISPR-assoc_prot_Csy4"/>
</dbReference>
<dbReference type="AlphaFoldDB" id="G9YI74"/>
<sequence length="190" mass="22242">MKYYQDITLLPDTEIPLHFLLSKVFSQIHLEFAEVKNREGNIPYALSFPEYGENTLGTKLRIFSNEKAELEKLDLRIKLSKFEDYIHITRIRDVPTNVKEYEIFSRYQVDGSVHQKANQYVKRHDGVTYEEAVKFLQQKVSKTKLPYIQMISLSNRNHFRLFVKRTTVNSPLQGECGSYGLSLQCAIPKF</sequence>
<evidence type="ECO:0000313" key="1">
    <source>
        <dbReference type="EMBL" id="EHM40145.1"/>
    </source>
</evidence>
<dbReference type="OrthoDB" id="259831at2"/>
<dbReference type="InterPro" id="IPR042564">
    <property type="entry name" value="CRISPR-Cas6/Csy4_sf"/>
</dbReference>
<keyword evidence="1" id="KW-0378">Hydrolase</keyword>